<proteinExistence type="predicted"/>
<comment type="caution">
    <text evidence="1">The sequence shown here is derived from an EMBL/GenBank/DDBJ whole genome shotgun (WGS) entry which is preliminary data.</text>
</comment>
<evidence type="ECO:0000313" key="2">
    <source>
        <dbReference type="Proteomes" id="UP001181313"/>
    </source>
</evidence>
<sequence length="98" mass="10642">MIPTIHEFLERRTVPGKGVTLYVLRSVCARWSRERGGPFIEAGTLEDVVRQRGARIGLRADGKPQVFGITLLPADAPDNYVPNAAGAAEAMRRIAGGR</sequence>
<dbReference type="Proteomes" id="UP001181313">
    <property type="component" value="Unassembled WGS sequence"/>
</dbReference>
<dbReference type="EMBL" id="JAVSGH010000004">
    <property type="protein sequence ID" value="MDT3724268.1"/>
    <property type="molecule type" value="Genomic_DNA"/>
</dbReference>
<evidence type="ECO:0000313" key="1">
    <source>
        <dbReference type="EMBL" id="MDT3724268.1"/>
    </source>
</evidence>
<accession>A0ABU3HU86</accession>
<organism evidence="1 2">
    <name type="scientific">Streptomyces althioticus subsp. attaecolombicae</name>
    <dbReference type="NCBI Taxonomy" id="3075534"/>
    <lineage>
        <taxon>Bacteria</taxon>
        <taxon>Bacillati</taxon>
        <taxon>Actinomycetota</taxon>
        <taxon>Actinomycetes</taxon>
        <taxon>Kitasatosporales</taxon>
        <taxon>Streptomycetaceae</taxon>
        <taxon>Streptomyces</taxon>
        <taxon>Streptomyces althioticus group</taxon>
    </lineage>
</organism>
<name>A0ABU3HU86_9ACTN</name>
<keyword evidence="2" id="KW-1185">Reference proteome</keyword>
<protein>
    <submittedName>
        <fullName evidence="1">Uncharacterized protein</fullName>
    </submittedName>
</protein>
<reference evidence="1" key="1">
    <citation type="submission" date="2024-05" db="EMBL/GenBank/DDBJ databases">
        <title>30 novel species of actinomycetes from the DSMZ collection.</title>
        <authorList>
            <person name="Nouioui I."/>
        </authorList>
    </citation>
    <scope>NUCLEOTIDE SEQUENCE</scope>
    <source>
        <strain evidence="1">DSM 41972</strain>
    </source>
</reference>
<gene>
    <name evidence="1" type="ORF">ROS62_04950</name>
</gene>
<dbReference type="RefSeq" id="WP_139118553.1">
    <property type="nucleotide sequence ID" value="NZ_JAVSGH010000004.1"/>
</dbReference>